<organism evidence="1 2">
    <name type="scientific">Agaricus bisporus var. burnettii (strain JB137-S8 / ATCC MYA-4627 / FGSC 10392)</name>
    <name type="common">White button mushroom</name>
    <dbReference type="NCBI Taxonomy" id="597362"/>
    <lineage>
        <taxon>Eukaryota</taxon>
        <taxon>Fungi</taxon>
        <taxon>Dikarya</taxon>
        <taxon>Basidiomycota</taxon>
        <taxon>Agaricomycotina</taxon>
        <taxon>Agaricomycetes</taxon>
        <taxon>Agaricomycetidae</taxon>
        <taxon>Agaricales</taxon>
        <taxon>Agaricineae</taxon>
        <taxon>Agaricaceae</taxon>
        <taxon>Agaricus</taxon>
    </lineage>
</organism>
<dbReference type="RefSeq" id="XP_007335780.1">
    <property type="nucleotide sequence ID" value="XM_007335718.1"/>
</dbReference>
<dbReference type="AlphaFoldDB" id="K5WEC6"/>
<dbReference type="HOGENOM" id="CLU_2183138_0_0_1"/>
<dbReference type="EMBL" id="JH972416">
    <property type="protein sequence ID" value="EKM73581.1"/>
    <property type="molecule type" value="Genomic_DNA"/>
</dbReference>
<name>K5WEC6_AGABU</name>
<protein>
    <submittedName>
        <fullName evidence="1">Uncharacterized protein</fullName>
    </submittedName>
</protein>
<dbReference type="KEGG" id="abp:AGABI1DRAFT134462"/>
<proteinExistence type="predicted"/>
<evidence type="ECO:0000313" key="2">
    <source>
        <dbReference type="Proteomes" id="UP000008493"/>
    </source>
</evidence>
<dbReference type="Proteomes" id="UP000008493">
    <property type="component" value="Unassembled WGS sequence"/>
</dbReference>
<gene>
    <name evidence="1" type="ORF">AGABI1DRAFT_134462</name>
</gene>
<accession>K5WEC6</accession>
<sequence length="109" mass="12672">MLDVRGLGPYDVWHLTSLYKTKGQARRSPLPALVPRRRNYSLRSPPNHYQFRHPKEGLYLFPHRANPRFLITALATQQSGLPFLHTLQWVPGMPQCRFRESFYTGGVLP</sequence>
<keyword evidence="2" id="KW-1185">Reference proteome</keyword>
<evidence type="ECO:0000313" key="1">
    <source>
        <dbReference type="EMBL" id="EKM73581.1"/>
    </source>
</evidence>
<dbReference type="InParanoid" id="K5WEC6"/>
<reference evidence="2" key="1">
    <citation type="journal article" date="2012" name="Proc. Natl. Acad. Sci. U.S.A.">
        <title>Genome sequence of the button mushroom Agaricus bisporus reveals mechanisms governing adaptation to a humic-rich ecological niche.</title>
        <authorList>
            <person name="Morin E."/>
            <person name="Kohler A."/>
            <person name="Baker A.R."/>
            <person name="Foulongne-Oriol M."/>
            <person name="Lombard V."/>
            <person name="Nagy L.G."/>
            <person name="Ohm R.A."/>
            <person name="Patyshakuliyeva A."/>
            <person name="Brun A."/>
            <person name="Aerts A.L."/>
            <person name="Bailey A.M."/>
            <person name="Billette C."/>
            <person name="Coutinho P.M."/>
            <person name="Deakin G."/>
            <person name="Doddapaneni H."/>
            <person name="Floudas D."/>
            <person name="Grimwood J."/>
            <person name="Hilden K."/>
            <person name="Kuees U."/>
            <person name="LaButti K.M."/>
            <person name="Lapidus A."/>
            <person name="Lindquist E.A."/>
            <person name="Lucas S.M."/>
            <person name="Murat C."/>
            <person name="Riley R.W."/>
            <person name="Salamov A.A."/>
            <person name="Schmutz J."/>
            <person name="Subramanian V."/>
            <person name="Woesten H.A.B."/>
            <person name="Xu J."/>
            <person name="Eastwood D.C."/>
            <person name="Foster G.D."/>
            <person name="Sonnenberg A.S."/>
            <person name="Cullen D."/>
            <person name="de Vries R.P."/>
            <person name="Lundell T."/>
            <person name="Hibbett D.S."/>
            <person name="Henrissat B."/>
            <person name="Burton K.S."/>
            <person name="Kerrigan R.W."/>
            <person name="Challen M.P."/>
            <person name="Grigoriev I.V."/>
            <person name="Martin F."/>
        </authorList>
    </citation>
    <scope>NUCLEOTIDE SEQUENCE [LARGE SCALE GENOMIC DNA]</scope>
    <source>
        <strain evidence="2">JB137-S8 / ATCC MYA-4627 / FGSC 10392</strain>
    </source>
</reference>
<dbReference type="GeneID" id="18828273"/>